<keyword evidence="2" id="KW-1185">Reference proteome</keyword>
<reference evidence="1 2" key="1">
    <citation type="journal article" date="2009" name="J. Bacteriol.">
        <title>Genome sequence of Azotobacter vinelandii, an obligate aerobe specialized to support diverse anaerobic metabolic processes.</title>
        <authorList>
            <person name="Setubal J.C."/>
            <person name="dos Santos P."/>
            <person name="Goldman B.S."/>
            <person name="Ertesvag H."/>
            <person name="Espin G."/>
            <person name="Rubio L.M."/>
            <person name="Valla S."/>
            <person name="Almeida N.F."/>
            <person name="Balasubramanian D."/>
            <person name="Cromes L."/>
            <person name="Curatti L."/>
            <person name="Du Z."/>
            <person name="Godsy E."/>
            <person name="Goodner B."/>
            <person name="Hellner-Burris K."/>
            <person name="Hernandez J.A."/>
            <person name="Houmiel K."/>
            <person name="Imperial J."/>
            <person name="Kennedy C."/>
            <person name="Larson T.J."/>
            <person name="Latreille P."/>
            <person name="Ligon L.S."/>
            <person name="Lu J."/>
            <person name="Maerk M."/>
            <person name="Miller N.M."/>
            <person name="Norton S."/>
            <person name="O'Carroll I.P."/>
            <person name="Paulsen I."/>
            <person name="Raulfs E.C."/>
            <person name="Roemer R."/>
            <person name="Rosser J."/>
            <person name="Segura D."/>
            <person name="Slater S."/>
            <person name="Stricklin S.L."/>
            <person name="Studholme D.J."/>
            <person name="Sun J."/>
            <person name="Viana C.J."/>
            <person name="Wallin E."/>
            <person name="Wang B."/>
            <person name="Wheeler C."/>
            <person name="Zhu H."/>
            <person name="Dean D.R."/>
            <person name="Dixon R."/>
            <person name="Wood D."/>
        </authorList>
    </citation>
    <scope>NUCLEOTIDE SEQUENCE [LARGE SCALE GENOMIC DNA]</scope>
    <source>
        <strain evidence="2">DJ / ATCC BAA-1303</strain>
    </source>
</reference>
<dbReference type="EMBL" id="CP001157">
    <property type="protein sequence ID" value="ACO79896.1"/>
    <property type="molecule type" value="Genomic_DNA"/>
</dbReference>
<dbReference type="KEGG" id="avn:Avin_37510"/>
<dbReference type="HOGENOM" id="CLU_2858020_0_0_6"/>
<proteinExistence type="predicted"/>
<evidence type="ECO:0000313" key="2">
    <source>
        <dbReference type="Proteomes" id="UP000002424"/>
    </source>
</evidence>
<accession>C1DS21</accession>
<gene>
    <name evidence="1" type="ordered locus">Avin_37510</name>
</gene>
<evidence type="ECO:0000313" key="1">
    <source>
        <dbReference type="EMBL" id="ACO79896.1"/>
    </source>
</evidence>
<dbReference type="STRING" id="322710.Avin_37510"/>
<dbReference type="EnsemblBacteria" id="ACO79896">
    <property type="protein sequence ID" value="ACO79896"/>
    <property type="gene ID" value="Avin_37510"/>
</dbReference>
<sequence>MRSAMDQIAENIDRLEDLIAALHTPMPHRLHIRCLCEALPEVVAGLRAGYLAAGGDNHWHQESL</sequence>
<name>C1DS21_AZOVD</name>
<protein>
    <submittedName>
        <fullName evidence="1">Uncharacterized protein</fullName>
    </submittedName>
</protein>
<dbReference type="AlphaFoldDB" id="C1DS21"/>
<organism evidence="1 2">
    <name type="scientific">Azotobacter vinelandii (strain DJ / ATCC BAA-1303)</name>
    <dbReference type="NCBI Taxonomy" id="322710"/>
    <lineage>
        <taxon>Bacteria</taxon>
        <taxon>Pseudomonadati</taxon>
        <taxon>Pseudomonadota</taxon>
        <taxon>Gammaproteobacteria</taxon>
        <taxon>Pseudomonadales</taxon>
        <taxon>Pseudomonadaceae</taxon>
        <taxon>Azotobacter</taxon>
    </lineage>
</organism>
<dbReference type="Proteomes" id="UP000002424">
    <property type="component" value="Chromosome"/>
</dbReference>